<organism evidence="2 3">
    <name type="scientific">Allacma fusca</name>
    <dbReference type="NCBI Taxonomy" id="39272"/>
    <lineage>
        <taxon>Eukaryota</taxon>
        <taxon>Metazoa</taxon>
        <taxon>Ecdysozoa</taxon>
        <taxon>Arthropoda</taxon>
        <taxon>Hexapoda</taxon>
        <taxon>Collembola</taxon>
        <taxon>Symphypleona</taxon>
        <taxon>Sminthuridae</taxon>
        <taxon>Allacma</taxon>
    </lineage>
</organism>
<name>A0A8J2LFA1_9HEXA</name>
<comment type="caution">
    <text evidence="2">The sequence shown here is derived from an EMBL/GenBank/DDBJ whole genome shotgun (WGS) entry which is preliminary data.</text>
</comment>
<gene>
    <name evidence="2" type="ORF">AFUS01_LOCUS40438</name>
</gene>
<evidence type="ECO:0000313" key="2">
    <source>
        <dbReference type="EMBL" id="CAG7830651.1"/>
    </source>
</evidence>
<feature type="non-terminal residue" evidence="2">
    <location>
        <position position="101"/>
    </location>
</feature>
<sequence>MSSRVSKTQNYSQENVRNLIKRFDNPSTTSVKSISPTSSREILPDGPIKAPVTNNGSTESKTDKRDGSNNQRSKFVQLLYMTEDSFRMDAEVFVTALGKVD</sequence>
<dbReference type="Proteomes" id="UP000708208">
    <property type="component" value="Unassembled WGS sequence"/>
</dbReference>
<evidence type="ECO:0000256" key="1">
    <source>
        <dbReference type="SAM" id="MobiDB-lite"/>
    </source>
</evidence>
<feature type="non-terminal residue" evidence="2">
    <location>
        <position position="1"/>
    </location>
</feature>
<proteinExistence type="predicted"/>
<feature type="compositionally biased region" description="Polar residues" evidence="1">
    <location>
        <begin position="25"/>
        <end position="40"/>
    </location>
</feature>
<protein>
    <submittedName>
        <fullName evidence="2">Uncharacterized protein</fullName>
    </submittedName>
</protein>
<reference evidence="2" key="1">
    <citation type="submission" date="2021-06" db="EMBL/GenBank/DDBJ databases">
        <authorList>
            <person name="Hodson N. C."/>
            <person name="Mongue J. A."/>
            <person name="Jaron S. K."/>
        </authorList>
    </citation>
    <scope>NUCLEOTIDE SEQUENCE</scope>
</reference>
<accession>A0A8J2LFA1</accession>
<keyword evidence="3" id="KW-1185">Reference proteome</keyword>
<evidence type="ECO:0000313" key="3">
    <source>
        <dbReference type="Proteomes" id="UP000708208"/>
    </source>
</evidence>
<dbReference type="EMBL" id="CAJVCH010556908">
    <property type="protein sequence ID" value="CAG7830651.1"/>
    <property type="molecule type" value="Genomic_DNA"/>
</dbReference>
<dbReference type="AlphaFoldDB" id="A0A8J2LFA1"/>
<feature type="region of interest" description="Disordered" evidence="1">
    <location>
        <begin position="18"/>
        <end position="73"/>
    </location>
</feature>